<name>A0ABS1KQI6_9BACT</name>
<feature type="compositionally biased region" description="Basic and acidic residues" evidence="1">
    <location>
        <begin position="49"/>
        <end position="60"/>
    </location>
</feature>
<dbReference type="RefSeq" id="WP_202009075.1">
    <property type="nucleotide sequence ID" value="NZ_JAERRB010000003.1"/>
</dbReference>
<accession>A0ABS1KQI6</accession>
<gene>
    <name evidence="2" type="ORF">JI741_10760</name>
</gene>
<organism evidence="2 3">
    <name type="scientific">Chryseolinea lacunae</name>
    <dbReference type="NCBI Taxonomy" id="2801331"/>
    <lineage>
        <taxon>Bacteria</taxon>
        <taxon>Pseudomonadati</taxon>
        <taxon>Bacteroidota</taxon>
        <taxon>Cytophagia</taxon>
        <taxon>Cytophagales</taxon>
        <taxon>Fulvivirgaceae</taxon>
        <taxon>Chryseolinea</taxon>
    </lineage>
</organism>
<keyword evidence="3" id="KW-1185">Reference proteome</keyword>
<evidence type="ECO:0000313" key="2">
    <source>
        <dbReference type="EMBL" id="MBL0741701.1"/>
    </source>
</evidence>
<dbReference type="Proteomes" id="UP000613030">
    <property type="component" value="Unassembled WGS sequence"/>
</dbReference>
<feature type="compositionally biased region" description="Basic and acidic residues" evidence="1">
    <location>
        <begin position="9"/>
        <end position="20"/>
    </location>
</feature>
<sequence length="60" mass="6555">MKPMANERPQTDKAPADTDPKNPQVNPQPAPPAETPEKEEDPFDFGGLPKRDLKKNLGCG</sequence>
<dbReference type="EMBL" id="JAERRB010000003">
    <property type="protein sequence ID" value="MBL0741701.1"/>
    <property type="molecule type" value="Genomic_DNA"/>
</dbReference>
<feature type="region of interest" description="Disordered" evidence="1">
    <location>
        <begin position="1"/>
        <end position="60"/>
    </location>
</feature>
<evidence type="ECO:0000313" key="3">
    <source>
        <dbReference type="Proteomes" id="UP000613030"/>
    </source>
</evidence>
<proteinExistence type="predicted"/>
<comment type="caution">
    <text evidence="2">The sequence shown here is derived from an EMBL/GenBank/DDBJ whole genome shotgun (WGS) entry which is preliminary data.</text>
</comment>
<reference evidence="2 3" key="1">
    <citation type="submission" date="2021-01" db="EMBL/GenBank/DDBJ databases">
        <title>Chryseolinea sp. Jin1 Genome sequencing and assembly.</title>
        <authorList>
            <person name="Kim I."/>
        </authorList>
    </citation>
    <scope>NUCLEOTIDE SEQUENCE [LARGE SCALE GENOMIC DNA]</scope>
    <source>
        <strain evidence="2 3">Jin1</strain>
    </source>
</reference>
<protein>
    <submittedName>
        <fullName evidence="2">Uncharacterized protein</fullName>
    </submittedName>
</protein>
<evidence type="ECO:0000256" key="1">
    <source>
        <dbReference type="SAM" id="MobiDB-lite"/>
    </source>
</evidence>